<dbReference type="AlphaFoldDB" id="A0A2T7P8T3"/>
<evidence type="ECO:0000313" key="3">
    <source>
        <dbReference type="Proteomes" id="UP000245119"/>
    </source>
</evidence>
<protein>
    <submittedName>
        <fullName evidence="2">Uncharacterized protein</fullName>
    </submittedName>
</protein>
<dbReference type="Pfam" id="PF14646">
    <property type="entry name" value="MYCBPAP"/>
    <property type="match status" value="1"/>
</dbReference>
<accession>A0A2T7P8T3</accession>
<dbReference type="PANTHER" id="PTHR48421">
    <property type="entry name" value="MYCBP-ASSOCIATED PROTEIN"/>
    <property type="match status" value="1"/>
</dbReference>
<sequence length="569" mass="65172">MATIKPIGCSVVSCCYALELQDQKRALAHLEKIVVKGAALDMVPGGLPHPSLVTFSPDDDQKKTEEKNPPHEASSDSLDSSACLMVEGTMYHWGEQCPQDLVEVGFICRAGERAYNEIRLANMGSTVIRCAWGKDVHSNHFNKEHYSTEHFIFNYSDRILLPHDLVILKVQFRADYPGFWREVWHLKTVPALGPGGSSDIPISLWARVLLDDNDCRRRELERQLDVLAIKRIVVNYRDQLLRNLPYRDHKTILRERFPVTDDIFMVDDVKLFEKANPGLSYHGHAMFTIVKLYRKVQRPSIHMDLMEGVRNVILDKYPRILQKEEESCKTLKTSKANFARKTSISTVSSTASRIAEEVDSRRVRLSTKSLQTTSRTHKVPKRTEVDSLLDGNFPLERRNITVKGLHKMIRDLDERLEVKNSMLMQLNQAVSDMSFYRDQSNVRNFKHIVCRTMLCQAAEDVAGIAQRLRHDMNLDLRTEKLGSETPSTGSNTTEVEMVTPEVEKRRLPPKLTIEIPPADSEVTGQRKMYRTVLSVLVYERVERLLLDLLPLMTCDDEPQPDPLKPWSQL</sequence>
<keyword evidence="3" id="KW-1185">Reference proteome</keyword>
<dbReference type="InterPro" id="IPR032707">
    <property type="entry name" value="MYCBPAP"/>
</dbReference>
<feature type="region of interest" description="Disordered" evidence="1">
    <location>
        <begin position="51"/>
        <end position="78"/>
    </location>
</feature>
<proteinExistence type="predicted"/>
<feature type="compositionally biased region" description="Basic and acidic residues" evidence="1">
    <location>
        <begin position="59"/>
        <end position="74"/>
    </location>
</feature>
<dbReference type="OrthoDB" id="6216094at2759"/>
<evidence type="ECO:0000256" key="1">
    <source>
        <dbReference type="SAM" id="MobiDB-lite"/>
    </source>
</evidence>
<dbReference type="PANTHER" id="PTHR48421:SF1">
    <property type="entry name" value="MYCBP-ASSOCIATED PROTEIN"/>
    <property type="match status" value="1"/>
</dbReference>
<gene>
    <name evidence="2" type="ORF">C0Q70_09077</name>
</gene>
<evidence type="ECO:0000313" key="2">
    <source>
        <dbReference type="EMBL" id="PVD29820.1"/>
    </source>
</evidence>
<dbReference type="EMBL" id="PZQS01000005">
    <property type="protein sequence ID" value="PVD29820.1"/>
    <property type="molecule type" value="Genomic_DNA"/>
</dbReference>
<reference evidence="2 3" key="1">
    <citation type="submission" date="2018-04" db="EMBL/GenBank/DDBJ databases">
        <title>The genome of golden apple snail Pomacea canaliculata provides insight into stress tolerance and invasive adaptation.</title>
        <authorList>
            <person name="Liu C."/>
            <person name="Liu B."/>
            <person name="Ren Y."/>
            <person name="Zhang Y."/>
            <person name="Wang H."/>
            <person name="Li S."/>
            <person name="Jiang F."/>
            <person name="Yin L."/>
            <person name="Zhang G."/>
            <person name="Qian W."/>
            <person name="Fan W."/>
        </authorList>
    </citation>
    <scope>NUCLEOTIDE SEQUENCE [LARGE SCALE GENOMIC DNA]</scope>
    <source>
        <strain evidence="2">SZHN2017</strain>
        <tissue evidence="2">Muscle</tissue>
    </source>
</reference>
<dbReference type="Proteomes" id="UP000245119">
    <property type="component" value="Linkage Group LG5"/>
</dbReference>
<organism evidence="2 3">
    <name type="scientific">Pomacea canaliculata</name>
    <name type="common">Golden apple snail</name>
    <dbReference type="NCBI Taxonomy" id="400727"/>
    <lineage>
        <taxon>Eukaryota</taxon>
        <taxon>Metazoa</taxon>
        <taxon>Spiralia</taxon>
        <taxon>Lophotrochozoa</taxon>
        <taxon>Mollusca</taxon>
        <taxon>Gastropoda</taxon>
        <taxon>Caenogastropoda</taxon>
        <taxon>Architaenioglossa</taxon>
        <taxon>Ampullarioidea</taxon>
        <taxon>Ampullariidae</taxon>
        <taxon>Pomacea</taxon>
    </lineage>
</organism>
<comment type="caution">
    <text evidence="2">The sequence shown here is derived from an EMBL/GenBank/DDBJ whole genome shotgun (WGS) entry which is preliminary data.</text>
</comment>
<name>A0A2T7P8T3_POMCA</name>